<dbReference type="KEGG" id="pmf:P9303_10201"/>
<name>A2C8F9_PROM3</name>
<dbReference type="Proteomes" id="UP000002274">
    <property type="component" value="Chromosome"/>
</dbReference>
<reference evidence="1 2" key="1">
    <citation type="journal article" date="2007" name="PLoS Genet.">
        <title>Patterns and implications of gene gain and loss in the evolution of Prochlorococcus.</title>
        <authorList>
            <person name="Kettler G.C."/>
            <person name="Martiny A.C."/>
            <person name="Huang K."/>
            <person name="Zucker J."/>
            <person name="Coleman M.L."/>
            <person name="Rodrigue S."/>
            <person name="Chen F."/>
            <person name="Lapidus A."/>
            <person name="Ferriera S."/>
            <person name="Johnson J."/>
            <person name="Steglich C."/>
            <person name="Church G.M."/>
            <person name="Richardson P."/>
            <person name="Chisholm S.W."/>
        </authorList>
    </citation>
    <scope>NUCLEOTIDE SEQUENCE [LARGE SCALE GENOMIC DNA]</scope>
    <source>
        <strain evidence="1 2">MIT 9303</strain>
    </source>
</reference>
<sequence>MKVGFVTIIVLAAGVMLFLFFTSYRSAFEADQACHFIKWESYKESLEFGCDHDLETNQWILYQEGSNHQPAKVVKRFRY</sequence>
<evidence type="ECO:0000313" key="2">
    <source>
        <dbReference type="Proteomes" id="UP000002274"/>
    </source>
</evidence>
<organism evidence="1 2">
    <name type="scientific">Prochlorococcus marinus (strain MIT 9303)</name>
    <dbReference type="NCBI Taxonomy" id="59922"/>
    <lineage>
        <taxon>Bacteria</taxon>
        <taxon>Bacillati</taxon>
        <taxon>Cyanobacteriota</taxon>
        <taxon>Cyanophyceae</taxon>
        <taxon>Synechococcales</taxon>
        <taxon>Prochlorococcaceae</taxon>
        <taxon>Prochlorococcus</taxon>
    </lineage>
</organism>
<proteinExistence type="predicted"/>
<dbReference type="EMBL" id="CP000554">
    <property type="protein sequence ID" value="ABM77769.1"/>
    <property type="molecule type" value="Genomic_DNA"/>
</dbReference>
<accession>A2C8F9</accession>
<protein>
    <submittedName>
        <fullName evidence="1">Uncharacterized protein</fullName>
    </submittedName>
</protein>
<gene>
    <name evidence="1" type="ordered locus">P9303_10201</name>
</gene>
<dbReference type="AlphaFoldDB" id="A2C8F9"/>
<dbReference type="BioCyc" id="PMAR59922:G1G80-921-MONOMER"/>
<dbReference type="HOGENOM" id="CLU_193792_0_0_3"/>
<evidence type="ECO:0000313" key="1">
    <source>
        <dbReference type="EMBL" id="ABM77769.1"/>
    </source>
</evidence>
<dbReference type="RefSeq" id="WP_011825673.1">
    <property type="nucleotide sequence ID" value="NC_008820.1"/>
</dbReference>